<dbReference type="EMBL" id="DS178262">
    <property type="protein sequence ID" value="EFP74222.1"/>
    <property type="molecule type" value="Genomic_DNA"/>
</dbReference>
<dbReference type="Proteomes" id="UP000008783">
    <property type="component" value="Unassembled WGS sequence"/>
</dbReference>
<keyword evidence="2 4" id="KW-0647">Proteasome</keyword>
<dbReference type="InParanoid" id="E3JQE3"/>
<proteinExistence type="inferred from homology"/>
<dbReference type="FunCoup" id="E3JQE3">
    <property type="interactions" value="851"/>
</dbReference>
<dbReference type="PANTHER" id="PTHR10539:SF0">
    <property type="entry name" value="26S PROTEASOME NON-ATPASE REGULATORY SUBUNIT 13"/>
    <property type="match status" value="1"/>
</dbReference>
<organism evidence="4 5">
    <name type="scientific">Puccinia graminis f. sp. tritici (strain CRL 75-36-700-3 / race SCCL)</name>
    <name type="common">Black stem rust fungus</name>
    <dbReference type="NCBI Taxonomy" id="418459"/>
    <lineage>
        <taxon>Eukaryota</taxon>
        <taxon>Fungi</taxon>
        <taxon>Dikarya</taxon>
        <taxon>Basidiomycota</taxon>
        <taxon>Pucciniomycotina</taxon>
        <taxon>Pucciniomycetes</taxon>
        <taxon>Pucciniales</taxon>
        <taxon>Pucciniaceae</taxon>
        <taxon>Puccinia</taxon>
    </lineage>
</organism>
<dbReference type="Pfam" id="PF01399">
    <property type="entry name" value="PCI"/>
    <property type="match status" value="1"/>
</dbReference>
<dbReference type="GeneID" id="10528212"/>
<dbReference type="Pfam" id="PF22037">
    <property type="entry name" value="PSD13_N"/>
    <property type="match status" value="1"/>
</dbReference>
<gene>
    <name evidence="4" type="ORF">PGTG_00178</name>
</gene>
<dbReference type="PANTHER" id="PTHR10539">
    <property type="entry name" value="26S PROTEASOME NON-ATPASE REGULATORY SUBUNIT 13"/>
    <property type="match status" value="1"/>
</dbReference>
<name>E3JQE3_PUCGT</name>
<dbReference type="SUPFAM" id="SSF46785">
    <property type="entry name" value="Winged helix' DNA-binding domain"/>
    <property type="match status" value="1"/>
</dbReference>
<evidence type="ECO:0000256" key="1">
    <source>
        <dbReference type="ARBA" id="ARBA00006207"/>
    </source>
</evidence>
<dbReference type="InterPro" id="IPR035298">
    <property type="entry name" value="PSMD13"/>
</dbReference>
<dbReference type="RefSeq" id="XP_003307228.1">
    <property type="nucleotide sequence ID" value="XM_003307180.2"/>
</dbReference>
<dbReference type="GO" id="GO:0005198">
    <property type="term" value="F:structural molecule activity"/>
    <property type="evidence" value="ECO:0000318"/>
    <property type="project" value="GO_Central"/>
</dbReference>
<dbReference type="GO" id="GO:0005829">
    <property type="term" value="C:cytosol"/>
    <property type="evidence" value="ECO:0000318"/>
    <property type="project" value="GO_Central"/>
</dbReference>
<evidence type="ECO:0000256" key="2">
    <source>
        <dbReference type="ARBA" id="ARBA00022942"/>
    </source>
</evidence>
<dbReference type="GO" id="GO:0008541">
    <property type="term" value="C:proteasome regulatory particle, lid subcomplex"/>
    <property type="evidence" value="ECO:0000318"/>
    <property type="project" value="GO_Central"/>
</dbReference>
<dbReference type="SMART" id="SM00088">
    <property type="entry name" value="PINT"/>
    <property type="match status" value="1"/>
</dbReference>
<evidence type="ECO:0000259" key="3">
    <source>
        <dbReference type="PROSITE" id="PS50250"/>
    </source>
</evidence>
<feature type="domain" description="PCI" evidence="3">
    <location>
        <begin position="282"/>
        <end position="451"/>
    </location>
</feature>
<dbReference type="KEGG" id="pgr:PGTG_00178"/>
<dbReference type="VEuPathDB" id="FungiDB:PGTG_00178"/>
<accession>E3JQE3</accession>
<reference evidence="5" key="2">
    <citation type="journal article" date="2011" name="Proc. Natl. Acad. Sci. U.S.A.">
        <title>Obligate biotrophy features unraveled by the genomic analysis of rust fungi.</title>
        <authorList>
            <person name="Duplessis S."/>
            <person name="Cuomo C.A."/>
            <person name="Lin Y.-C."/>
            <person name="Aerts A."/>
            <person name="Tisserant E."/>
            <person name="Veneault-Fourrey C."/>
            <person name="Joly D.L."/>
            <person name="Hacquard S."/>
            <person name="Amselem J."/>
            <person name="Cantarel B.L."/>
            <person name="Chiu R."/>
            <person name="Coutinho P.M."/>
            <person name="Feau N."/>
            <person name="Field M."/>
            <person name="Frey P."/>
            <person name="Gelhaye E."/>
            <person name="Goldberg J."/>
            <person name="Grabherr M.G."/>
            <person name="Kodira C.D."/>
            <person name="Kohler A."/>
            <person name="Kuees U."/>
            <person name="Lindquist E.A."/>
            <person name="Lucas S.M."/>
            <person name="Mago R."/>
            <person name="Mauceli E."/>
            <person name="Morin E."/>
            <person name="Murat C."/>
            <person name="Pangilinan J.L."/>
            <person name="Park R."/>
            <person name="Pearson M."/>
            <person name="Quesneville H."/>
            <person name="Rouhier N."/>
            <person name="Sakthikumar S."/>
            <person name="Salamov A.A."/>
            <person name="Schmutz J."/>
            <person name="Selles B."/>
            <person name="Shapiro H."/>
            <person name="Tanguay P."/>
            <person name="Tuskan G.A."/>
            <person name="Henrissat B."/>
            <person name="Van de Peer Y."/>
            <person name="Rouze P."/>
            <person name="Ellis J.G."/>
            <person name="Dodds P.N."/>
            <person name="Schein J.E."/>
            <person name="Zhong S."/>
            <person name="Hamelin R.C."/>
            <person name="Grigoriev I.V."/>
            <person name="Szabo L.J."/>
            <person name="Martin F."/>
        </authorList>
    </citation>
    <scope>NUCLEOTIDE SEQUENCE [LARGE SCALE GENOMIC DNA]</scope>
    <source>
        <strain evidence="5">CRL 75-36-700-3 / race SCCL</strain>
    </source>
</reference>
<dbReference type="InterPro" id="IPR000717">
    <property type="entry name" value="PCI_dom"/>
</dbReference>
<dbReference type="AlphaFoldDB" id="E3JQE3"/>
<keyword evidence="5" id="KW-1185">Reference proteome</keyword>
<dbReference type="InterPro" id="IPR036390">
    <property type="entry name" value="WH_DNA-bd_sf"/>
</dbReference>
<dbReference type="STRING" id="418459.E3JQE3"/>
<dbReference type="GO" id="GO:0005634">
    <property type="term" value="C:nucleus"/>
    <property type="evidence" value="ECO:0000318"/>
    <property type="project" value="GO_Central"/>
</dbReference>
<dbReference type="OrthoDB" id="1093at2759"/>
<dbReference type="HOGENOM" id="CLU_042989_0_0_1"/>
<reference key="1">
    <citation type="submission" date="2007-01" db="EMBL/GenBank/DDBJ databases">
        <title>The Genome Sequence of Puccinia graminis f. sp. tritici Strain CRL 75-36-700-3.</title>
        <authorList>
            <consortium name="The Broad Institute Genome Sequencing Platform"/>
            <person name="Birren B."/>
            <person name="Lander E."/>
            <person name="Galagan J."/>
            <person name="Nusbaum C."/>
            <person name="Devon K."/>
            <person name="Cuomo C."/>
            <person name="Jaffe D."/>
            <person name="Butler J."/>
            <person name="Alvarez P."/>
            <person name="Gnerre S."/>
            <person name="Grabherr M."/>
            <person name="Mauceli E."/>
            <person name="Brockman W."/>
            <person name="Young S."/>
            <person name="LaButti K."/>
            <person name="Sykes S."/>
            <person name="DeCaprio D."/>
            <person name="Crawford M."/>
            <person name="Koehrsen M."/>
            <person name="Engels R."/>
            <person name="Montgomery P."/>
            <person name="Pearson M."/>
            <person name="Howarth C."/>
            <person name="Larson L."/>
            <person name="White J."/>
            <person name="Zeng Q."/>
            <person name="Kodira C."/>
            <person name="Yandava C."/>
            <person name="Alvarado L."/>
            <person name="O'Leary S."/>
            <person name="Szabo L."/>
            <person name="Dean R."/>
            <person name="Schein J."/>
        </authorList>
    </citation>
    <scope>NUCLEOTIDE SEQUENCE</scope>
    <source>
        <strain>CRL 75-36-700-3</strain>
    </source>
</reference>
<evidence type="ECO:0000313" key="5">
    <source>
        <dbReference type="Proteomes" id="UP000008783"/>
    </source>
</evidence>
<dbReference type="GO" id="GO:0006511">
    <property type="term" value="P:ubiquitin-dependent protein catabolic process"/>
    <property type="evidence" value="ECO:0000318"/>
    <property type="project" value="GO_Central"/>
</dbReference>
<sequence>MTGKEIGNVRRLHWVRETGGNRSGIFHDEHDVACKWISPVRGNEAWPRGPLPVLARAHTRLRQSIQASSTSSSLPSTENHSNIMDIDLEPIDFVSQLRNQAPEDLKPGLETFSDLYQRKLWYQLTIAVQEFLNLPSSFPFQISLYNNFITDFENKINSLKLVEIAVVISQRFADANDALEFLSKLADKLKPVEKKDEEPTGASKATGASTKAVLQTNPEAYVLARMSAAHFCLLLGKTKETESAMDECRAIIDKLDSVDTSVRAGFYRVSADYFKWEAAYASYYKTSLLYLACLPNVNVDLDVESRIQRAHDLGLAALLGDTIYNFGELLQHQILESLTGTPFEWIRSLLFAFNEGNLGVFESLTPRFPEEPILQNSYPFLRQKICLMALIDAVFRRSVTDRIMPFGVIASETKLPINEVEHLVMKALSLGLIKGSLDQISGTASITWVQPRVLNKQQIEALKKKLDDWTNRVMKVGQFAHSNGGSEILVQ</sequence>
<comment type="similarity">
    <text evidence="1">Belongs to the proteasome subunit S11 family.</text>
</comment>
<dbReference type="PROSITE" id="PS50250">
    <property type="entry name" value="PCI"/>
    <property type="match status" value="1"/>
</dbReference>
<evidence type="ECO:0000313" key="4">
    <source>
        <dbReference type="EMBL" id="EFP74222.1"/>
    </source>
</evidence>
<dbReference type="InterPro" id="IPR054179">
    <property type="entry name" value="PSD13_N"/>
</dbReference>
<dbReference type="eggNOG" id="KOG2908">
    <property type="taxonomic scope" value="Eukaryota"/>
</dbReference>
<dbReference type="OMA" id="SFEDYWE"/>
<protein>
    <submittedName>
        <fullName evidence="4">26S proteasome regulatory subunit N9</fullName>
    </submittedName>
</protein>